<sequence>MMVFIAGALAECYSGLAFETLKHQRPHGSGRATHGGVAWAPAPGADSARQRTSAPRQAVMPAQVGACCVHCLPPVWPIPPPQRQGAPASLRC</sequence>
<name>A0A835RQ57_VANPL</name>
<dbReference type="AlphaFoldDB" id="A0A835RQ57"/>
<comment type="caution">
    <text evidence="2">The sequence shown here is derived from an EMBL/GenBank/DDBJ whole genome shotgun (WGS) entry which is preliminary data.</text>
</comment>
<gene>
    <name evidence="2" type="ORF">HPP92_006840</name>
</gene>
<organism evidence="2 3">
    <name type="scientific">Vanilla planifolia</name>
    <name type="common">Vanilla</name>
    <dbReference type="NCBI Taxonomy" id="51239"/>
    <lineage>
        <taxon>Eukaryota</taxon>
        <taxon>Viridiplantae</taxon>
        <taxon>Streptophyta</taxon>
        <taxon>Embryophyta</taxon>
        <taxon>Tracheophyta</taxon>
        <taxon>Spermatophyta</taxon>
        <taxon>Magnoliopsida</taxon>
        <taxon>Liliopsida</taxon>
        <taxon>Asparagales</taxon>
        <taxon>Orchidaceae</taxon>
        <taxon>Vanilloideae</taxon>
        <taxon>Vanilleae</taxon>
        <taxon>Vanilla</taxon>
    </lineage>
</organism>
<reference evidence="2 3" key="1">
    <citation type="journal article" date="2020" name="Nat. Food">
        <title>A phased Vanilla planifolia genome enables genetic improvement of flavour and production.</title>
        <authorList>
            <person name="Hasing T."/>
            <person name="Tang H."/>
            <person name="Brym M."/>
            <person name="Khazi F."/>
            <person name="Huang T."/>
            <person name="Chambers A.H."/>
        </authorList>
    </citation>
    <scope>NUCLEOTIDE SEQUENCE [LARGE SCALE GENOMIC DNA]</scope>
    <source>
        <tissue evidence="2">Leaf</tissue>
    </source>
</reference>
<evidence type="ECO:0000256" key="1">
    <source>
        <dbReference type="SAM" id="MobiDB-lite"/>
    </source>
</evidence>
<dbReference type="Proteomes" id="UP000639772">
    <property type="component" value="Chromosome 3"/>
</dbReference>
<feature type="region of interest" description="Disordered" evidence="1">
    <location>
        <begin position="25"/>
        <end position="57"/>
    </location>
</feature>
<dbReference type="EMBL" id="JADCNM010000003">
    <property type="protein sequence ID" value="KAG0489977.1"/>
    <property type="molecule type" value="Genomic_DNA"/>
</dbReference>
<proteinExistence type="predicted"/>
<evidence type="ECO:0000313" key="3">
    <source>
        <dbReference type="Proteomes" id="UP000639772"/>
    </source>
</evidence>
<evidence type="ECO:0000313" key="2">
    <source>
        <dbReference type="EMBL" id="KAG0489977.1"/>
    </source>
</evidence>
<protein>
    <submittedName>
        <fullName evidence="2">Uncharacterized protein</fullName>
    </submittedName>
</protein>
<accession>A0A835RQ57</accession>